<comment type="caution">
    <text evidence="2">The sequence shown here is derived from an EMBL/GenBank/DDBJ whole genome shotgun (WGS) entry which is preliminary data.</text>
</comment>
<feature type="domain" description="SAF" evidence="1">
    <location>
        <begin position="20"/>
        <end position="84"/>
    </location>
</feature>
<organism evidence="2">
    <name type="scientific">Streptantibioticus silvisoli</name>
    <dbReference type="NCBI Taxonomy" id="2705255"/>
    <lineage>
        <taxon>Bacteria</taxon>
        <taxon>Bacillati</taxon>
        <taxon>Actinomycetota</taxon>
        <taxon>Actinomycetes</taxon>
        <taxon>Kitasatosporales</taxon>
        <taxon>Streptomycetaceae</taxon>
        <taxon>Streptantibioticus</taxon>
    </lineage>
</organism>
<proteinExistence type="predicted"/>
<protein>
    <submittedName>
        <fullName evidence="2">SAF domain-containing protein</fullName>
    </submittedName>
</protein>
<dbReference type="AlphaFoldDB" id="A0AA90H5Q5"/>
<dbReference type="InterPro" id="IPR013974">
    <property type="entry name" value="SAF"/>
</dbReference>
<accession>A0AA90H5Q5</accession>
<dbReference type="RefSeq" id="WP_271312450.1">
    <property type="nucleotide sequence ID" value="NZ_JABXJJ020000059.1"/>
</dbReference>
<name>A0AA90H5Q5_9ACTN</name>
<dbReference type="EMBL" id="JABXJJ020000059">
    <property type="protein sequence ID" value="MDI5974034.1"/>
    <property type="molecule type" value="Genomic_DNA"/>
</dbReference>
<sequence length="186" mass="18840">MVIVSSVSFAAELAHAGHKTPVLAVGRSLPAGAVVTSADVREVWLGVAEAGDHVVPLSDEDAVVGKTAVVPLVAGELLAPQEFGERAVYPPQGKAQVSFSVEPGGVPGGLGPGERVAVLPGASTGDQAQDDHAFSVVGTVTDVVAMDQESEAAVVTVLVDTAASRRAAAIDKPHMVILNPTTREVP</sequence>
<evidence type="ECO:0000313" key="2">
    <source>
        <dbReference type="EMBL" id="MDI5974034.1"/>
    </source>
</evidence>
<dbReference type="CDD" id="cd11614">
    <property type="entry name" value="SAF_CpaB_FlgA_like"/>
    <property type="match status" value="1"/>
</dbReference>
<evidence type="ECO:0000259" key="1">
    <source>
        <dbReference type="SMART" id="SM00858"/>
    </source>
</evidence>
<reference evidence="2" key="1">
    <citation type="submission" date="2023-05" db="EMBL/GenBank/DDBJ databases">
        <title>Streptantibioticus silvisoli sp. nov., acidotolerant actinomycetes 1 from pine litter.</title>
        <authorList>
            <person name="Swiecimska M."/>
            <person name="Golinska P."/>
            <person name="Sangal V."/>
            <person name="Wachnowicz B."/>
            <person name="Goodfellow M."/>
        </authorList>
    </citation>
    <scope>NUCLEOTIDE SEQUENCE</scope>
    <source>
        <strain evidence="2">SL13</strain>
    </source>
</reference>
<gene>
    <name evidence="2" type="ORF">POF50_032615</name>
</gene>
<dbReference type="SMART" id="SM00858">
    <property type="entry name" value="SAF"/>
    <property type="match status" value="1"/>
</dbReference>